<accession>A0A174C822</accession>
<gene>
    <name evidence="3" type="primary">soj_2</name>
    <name evidence="3" type="ORF">ERS852385_02078</name>
</gene>
<dbReference type="Pfam" id="PF13614">
    <property type="entry name" value="AAA_31"/>
    <property type="match status" value="1"/>
</dbReference>
<dbReference type="InterPro" id="IPR025669">
    <property type="entry name" value="AAA_dom"/>
</dbReference>
<dbReference type="SUPFAM" id="SSF52540">
    <property type="entry name" value="P-loop containing nucleoside triphosphate hydrolases"/>
    <property type="match status" value="1"/>
</dbReference>
<dbReference type="EMBL" id="CYYU01000025">
    <property type="protein sequence ID" value="CUO07846.1"/>
    <property type="molecule type" value="Genomic_DNA"/>
</dbReference>
<dbReference type="InterPro" id="IPR027417">
    <property type="entry name" value="P-loop_NTPase"/>
</dbReference>
<evidence type="ECO:0000259" key="2">
    <source>
        <dbReference type="Pfam" id="PF13614"/>
    </source>
</evidence>
<dbReference type="STRING" id="187979.ERS852385_02078"/>
<protein>
    <submittedName>
        <fullName evidence="3">Sporulation initiation inhibitor protein soj</fullName>
    </submittedName>
</protein>
<proteinExistence type="predicted"/>
<dbReference type="InterPro" id="IPR038733">
    <property type="entry name" value="Predicted_DNA_bind_prot_RHH"/>
</dbReference>
<evidence type="ECO:0000259" key="1">
    <source>
        <dbReference type="Pfam" id="PF12651"/>
    </source>
</evidence>
<feature type="domain" description="Predicted DNA-binding protein ribbon-helix-helix" evidence="1">
    <location>
        <begin position="12"/>
        <end position="44"/>
    </location>
</feature>
<dbReference type="PANTHER" id="PTHR13696:SF99">
    <property type="entry name" value="COBYRINIC ACID AC-DIAMIDE SYNTHASE"/>
    <property type="match status" value="1"/>
</dbReference>
<organism evidence="3 4">
    <name type="scientific">Mitsuokella jalaludinii</name>
    <dbReference type="NCBI Taxonomy" id="187979"/>
    <lineage>
        <taxon>Bacteria</taxon>
        <taxon>Bacillati</taxon>
        <taxon>Bacillota</taxon>
        <taxon>Negativicutes</taxon>
        <taxon>Selenomonadales</taxon>
        <taxon>Selenomonadaceae</taxon>
        <taxon>Mitsuokella</taxon>
    </lineage>
</organism>
<reference evidence="3 4" key="1">
    <citation type="submission" date="2015-09" db="EMBL/GenBank/DDBJ databases">
        <authorList>
            <consortium name="Pathogen Informatics"/>
        </authorList>
    </citation>
    <scope>NUCLEOTIDE SEQUENCE [LARGE SCALE GENOMIC DNA]</scope>
    <source>
        <strain evidence="3 4">2789STDY5608828</strain>
    </source>
</reference>
<dbReference type="Pfam" id="PF12651">
    <property type="entry name" value="RHH_3"/>
    <property type="match status" value="1"/>
</dbReference>
<evidence type="ECO:0000313" key="3">
    <source>
        <dbReference type="EMBL" id="CUO07846.1"/>
    </source>
</evidence>
<sequence>MADLINRKVINTTLSKDNAEKLRTLSKRKGIPQTRVLDRAVDTLYQKEEASMEGAAKHKGIAICIANNKGGVGKTTSTAAFADLLSKRGKHVLVIDADPQGNLSGRFGYSADSPEQAIPNYLGSLIEDRFRGTEHQPLGYFINHLDEFPRIDIIYSDIRLDGVYTLLTTDSIASATMFRKLLAEIRSLDKYDYILIDARPAVNNEVSSIFIGSDYVIIPVEASWDSIVGANTIYQFMAKSRELNPALKLLGVFFTKVQDRTTSFHTLLPMVKGNWDKDLFQTKIPRNQDVVNAENEGYPVTYRKPACKASKAYVKLLDEMVERIDNDEKQND</sequence>
<dbReference type="AlphaFoldDB" id="A0A174C822"/>
<dbReference type="Proteomes" id="UP000095546">
    <property type="component" value="Unassembled WGS sequence"/>
</dbReference>
<feature type="domain" description="AAA" evidence="2">
    <location>
        <begin position="62"/>
        <end position="248"/>
    </location>
</feature>
<name>A0A174C822_9FIRM</name>
<dbReference type="RefSeq" id="WP_036378598.1">
    <property type="nucleotide sequence ID" value="NZ_CABIWZ010000025.1"/>
</dbReference>
<dbReference type="Gene3D" id="3.40.50.300">
    <property type="entry name" value="P-loop containing nucleotide triphosphate hydrolases"/>
    <property type="match status" value="1"/>
</dbReference>
<dbReference type="PANTHER" id="PTHR13696">
    <property type="entry name" value="P-LOOP CONTAINING NUCLEOSIDE TRIPHOSPHATE HYDROLASE"/>
    <property type="match status" value="1"/>
</dbReference>
<evidence type="ECO:0000313" key="4">
    <source>
        <dbReference type="Proteomes" id="UP000095546"/>
    </source>
</evidence>
<dbReference type="InterPro" id="IPR050678">
    <property type="entry name" value="DNA_Partitioning_ATPase"/>
</dbReference>
<dbReference type="CDD" id="cd02042">
    <property type="entry name" value="ParAB_family"/>
    <property type="match status" value="1"/>
</dbReference>
<dbReference type="eggNOG" id="COG1192">
    <property type="taxonomic scope" value="Bacteria"/>
</dbReference>
<dbReference type="OrthoDB" id="9815116at2"/>
<keyword evidence="4" id="KW-1185">Reference proteome</keyword>
<dbReference type="GeneID" id="83710983"/>